<proteinExistence type="predicted"/>
<dbReference type="RefSeq" id="WP_012179975.1">
    <property type="nucleotide sequence ID" value="NC_009952.1"/>
</dbReference>
<dbReference type="EMBL" id="CP000830">
    <property type="protein sequence ID" value="ABV95048.1"/>
    <property type="molecule type" value="Genomic_DNA"/>
</dbReference>
<organism evidence="2 3">
    <name type="scientific">Dinoroseobacter shibae (strain DSM 16493 / NCIMB 14021 / DFL 12)</name>
    <dbReference type="NCBI Taxonomy" id="398580"/>
    <lineage>
        <taxon>Bacteria</taxon>
        <taxon>Pseudomonadati</taxon>
        <taxon>Pseudomonadota</taxon>
        <taxon>Alphaproteobacteria</taxon>
        <taxon>Rhodobacterales</taxon>
        <taxon>Roseobacteraceae</taxon>
        <taxon>Dinoroseobacter</taxon>
    </lineage>
</organism>
<accession>A8LNF4</accession>
<evidence type="ECO:0000313" key="2">
    <source>
        <dbReference type="EMBL" id="ABV95048.1"/>
    </source>
</evidence>
<gene>
    <name evidence="2" type="ordered locus">Dshi_3315</name>
</gene>
<dbReference type="OrthoDB" id="9780502at2"/>
<name>A8LNF4_DINSH</name>
<reference evidence="3" key="1">
    <citation type="journal article" date="2010" name="ISME J.">
        <title>The complete genome sequence of the algal symbiont Dinoroseobacter shibae: a hitchhiker's guide to life in the sea.</title>
        <authorList>
            <person name="Wagner-Dobler I."/>
            <person name="Ballhausen B."/>
            <person name="Berger M."/>
            <person name="Brinkhoff T."/>
            <person name="Buchholz I."/>
            <person name="Bunk B."/>
            <person name="Cypionka H."/>
            <person name="Daniel R."/>
            <person name="Drepper T."/>
            <person name="Gerdts G."/>
            <person name="Hahnke S."/>
            <person name="Han C."/>
            <person name="Jahn D."/>
            <person name="Kalhoefer D."/>
            <person name="Kiss H."/>
            <person name="Klenk H.P."/>
            <person name="Kyrpides N."/>
            <person name="Liebl W."/>
            <person name="Liesegang H."/>
            <person name="Meincke L."/>
            <person name="Pati A."/>
            <person name="Petersen J."/>
            <person name="Piekarski T."/>
            <person name="Pommerenke C."/>
            <person name="Pradella S."/>
            <person name="Pukall R."/>
            <person name="Rabus R."/>
            <person name="Stackebrandt E."/>
            <person name="Thole S."/>
            <person name="Thompson L."/>
            <person name="Tielen P."/>
            <person name="Tomasch J."/>
            <person name="von Jan M."/>
            <person name="Wanphrut N."/>
            <person name="Wichels A."/>
            <person name="Zech H."/>
            <person name="Simon M."/>
        </authorList>
    </citation>
    <scope>NUCLEOTIDE SEQUENCE [LARGE SCALE GENOMIC DNA]</scope>
    <source>
        <strain evidence="3">DSM 16493 / NCIMB 14021 / DFL 12</strain>
    </source>
</reference>
<dbReference type="AlphaFoldDB" id="A8LNF4"/>
<feature type="signal peptide" evidence="1">
    <location>
        <begin position="1"/>
        <end position="24"/>
    </location>
</feature>
<feature type="chain" id="PRO_5002722939" evidence="1">
    <location>
        <begin position="25"/>
        <end position="103"/>
    </location>
</feature>
<dbReference type="STRING" id="398580.Dshi_3315"/>
<sequence>MTKGLVTALCLSAATALLPLSAGAQDLVVSPDAGWAERIGAILRSREVDLSTSFRLFNPERLHPEPAERAVEKATWDVMITRSSRDLPSPASEGWIAGLILRF</sequence>
<keyword evidence="3" id="KW-1185">Reference proteome</keyword>
<dbReference type="Proteomes" id="UP000006833">
    <property type="component" value="Chromosome"/>
</dbReference>
<keyword evidence="1" id="KW-0732">Signal</keyword>
<dbReference type="HOGENOM" id="CLU_2259296_0_0_5"/>
<evidence type="ECO:0000313" key="3">
    <source>
        <dbReference type="Proteomes" id="UP000006833"/>
    </source>
</evidence>
<dbReference type="KEGG" id="dsh:Dshi_3315"/>
<protein>
    <submittedName>
        <fullName evidence="2">Uncharacterized protein</fullName>
    </submittedName>
</protein>
<evidence type="ECO:0000256" key="1">
    <source>
        <dbReference type="SAM" id="SignalP"/>
    </source>
</evidence>